<feature type="transmembrane region" description="Helical" evidence="1">
    <location>
        <begin position="175"/>
        <end position="194"/>
    </location>
</feature>
<gene>
    <name evidence="2" type="ORF">ACFFGS_04700</name>
</gene>
<proteinExistence type="predicted"/>
<dbReference type="Proteomes" id="UP001589855">
    <property type="component" value="Unassembled WGS sequence"/>
</dbReference>
<evidence type="ECO:0000256" key="1">
    <source>
        <dbReference type="SAM" id="Phobius"/>
    </source>
</evidence>
<dbReference type="RefSeq" id="WP_137646214.1">
    <property type="nucleotide sequence ID" value="NZ_BAABRM010000053.1"/>
</dbReference>
<organism evidence="2 3">
    <name type="scientific">Lactiplantibacillus plajomi</name>
    <dbReference type="NCBI Taxonomy" id="1457217"/>
    <lineage>
        <taxon>Bacteria</taxon>
        <taxon>Bacillati</taxon>
        <taxon>Bacillota</taxon>
        <taxon>Bacilli</taxon>
        <taxon>Lactobacillales</taxon>
        <taxon>Lactobacillaceae</taxon>
        <taxon>Lactiplantibacillus</taxon>
    </lineage>
</organism>
<keyword evidence="1" id="KW-0812">Transmembrane</keyword>
<comment type="caution">
    <text evidence="2">The sequence shown here is derived from an EMBL/GenBank/DDBJ whole genome shotgun (WGS) entry which is preliminary data.</text>
</comment>
<protein>
    <submittedName>
        <fullName evidence="2">Polysaccharide biosynthesis protein</fullName>
    </submittedName>
</protein>
<reference evidence="2 3" key="1">
    <citation type="submission" date="2024-09" db="EMBL/GenBank/DDBJ databases">
        <authorList>
            <person name="Sun Q."/>
            <person name="Mori K."/>
        </authorList>
    </citation>
    <scope>NUCLEOTIDE SEQUENCE [LARGE SCALE GENOMIC DNA]</scope>
    <source>
        <strain evidence="2 3">TBRC 4575</strain>
    </source>
</reference>
<accession>A0ABV6K200</accession>
<name>A0ABV6K200_9LACO</name>
<feature type="transmembrane region" description="Helical" evidence="1">
    <location>
        <begin position="20"/>
        <end position="42"/>
    </location>
</feature>
<evidence type="ECO:0000313" key="2">
    <source>
        <dbReference type="EMBL" id="MFC0423421.1"/>
    </source>
</evidence>
<dbReference type="EMBL" id="JBHLUK010000045">
    <property type="protein sequence ID" value="MFC0423421.1"/>
    <property type="molecule type" value="Genomic_DNA"/>
</dbReference>
<keyword evidence="1" id="KW-1133">Transmembrane helix</keyword>
<keyword evidence="1" id="KW-0472">Membrane</keyword>
<sequence>MKYQATDRLRLAWRWLPVEVLIIVGWCVVGWFGASALSKPVYQAQMDIEIKRRLPAGASTSRRHRQLKKDIKNVDQFSVLPHQSGVLYQAGEYASMHYGIWQSVRSLSESVTAEAVDERPVLRVTVASSSRAVAAENRQAFRIAIRHSLRGLRHYRVRVVRTAMVRENHVMRKPILKFTIGMGFFTALVTPYVINYLRGKERDGHV</sequence>
<keyword evidence="3" id="KW-1185">Reference proteome</keyword>
<evidence type="ECO:0000313" key="3">
    <source>
        <dbReference type="Proteomes" id="UP001589855"/>
    </source>
</evidence>